<feature type="transmembrane region" description="Helical" evidence="2">
    <location>
        <begin position="52"/>
        <end position="71"/>
    </location>
</feature>
<dbReference type="Pfam" id="PF13424">
    <property type="entry name" value="TPR_12"/>
    <property type="match status" value="2"/>
</dbReference>
<dbReference type="PANTHER" id="PTHR10098">
    <property type="entry name" value="RAPSYN-RELATED"/>
    <property type="match status" value="1"/>
</dbReference>
<feature type="region of interest" description="Disordered" evidence="1">
    <location>
        <begin position="222"/>
        <end position="241"/>
    </location>
</feature>
<feature type="compositionally biased region" description="Low complexity" evidence="1">
    <location>
        <begin position="224"/>
        <end position="234"/>
    </location>
</feature>
<accession>A0AA35XB47</accession>
<evidence type="ECO:0000313" key="4">
    <source>
        <dbReference type="EMBL" id="CAI8052208.1"/>
    </source>
</evidence>
<keyword evidence="5" id="KW-1185">Reference proteome</keyword>
<evidence type="ECO:0000256" key="1">
    <source>
        <dbReference type="SAM" id="MobiDB-lite"/>
    </source>
</evidence>
<name>A0AA35XB47_GEOBA</name>
<dbReference type="SUPFAM" id="SSF48452">
    <property type="entry name" value="TPR-like"/>
    <property type="match status" value="2"/>
</dbReference>
<proteinExistence type="predicted"/>
<protein>
    <submittedName>
        <fullName evidence="4">Tetratricopeptide repeat protein 28</fullName>
    </submittedName>
</protein>
<feature type="region of interest" description="Disordered" evidence="1">
    <location>
        <begin position="1486"/>
        <end position="1505"/>
    </location>
</feature>
<dbReference type="SMART" id="SM00028">
    <property type="entry name" value="TPR"/>
    <property type="match status" value="8"/>
</dbReference>
<evidence type="ECO:0000259" key="3">
    <source>
        <dbReference type="Pfam" id="PF12770"/>
    </source>
</evidence>
<dbReference type="EMBL" id="CASHTH010003996">
    <property type="protein sequence ID" value="CAI8052208.1"/>
    <property type="molecule type" value="Genomic_DNA"/>
</dbReference>
<keyword evidence="2" id="KW-1133">Transmembrane helix</keyword>
<feature type="region of interest" description="Disordered" evidence="1">
    <location>
        <begin position="87"/>
        <end position="196"/>
    </location>
</feature>
<feature type="compositionally biased region" description="Basic and acidic residues" evidence="1">
    <location>
        <begin position="107"/>
        <end position="127"/>
    </location>
</feature>
<feature type="compositionally biased region" description="Pro residues" evidence="1">
    <location>
        <begin position="1486"/>
        <end position="1501"/>
    </location>
</feature>
<gene>
    <name evidence="4" type="ORF">GBAR_LOCUS28577</name>
</gene>
<keyword evidence="2" id="KW-0812">Transmembrane</keyword>
<sequence length="1604" mass="176424">MALQVYRDSDQNETYHSCKVPVQEISYDRSKEEFCCNVMIDSYSFLRRIPSASSFLLVLTTLVSYAASYLGKELVFPRNRKEIPHLPGSTLTVEQGQLSVHSSSTKSRKEKESPSSRRSNDSNHNDEFQEPTNHLGPPERQFSSPNPMSPSPPRKHSQQQQAPLGRASSNISQPRTSQEQCVQPTEHASDISHRPRPVIHSSSLVHTSSSDNQQAVIISERLQSSSTAVSTTAAEPFLGEDSGETIETVRGAAECLHAQDFGQMRRLLSDIRAESVGSSVALAVQFGLGQANFKLKQYSQAETHFSELENRARTLGEEWKGDRSIANYYLGEICYVRSKFGEAAVHYRMALNSHSTEVSVAKIYKIIPPSRSGLWSKLAAALRNGSKVVDAIASYQEAIACASSKKDKLAAHTSLGNLLQNAGENTQAVEEYIHSIRLSEDLGDNVSLGWAHGNIGNAYLGLGARDKAIHHLKMALELTLQHEPTPAAIGRAYNNLGTAHQALNELQTAQEYYDLALAQAIYGSDTAGQARVYGNIGNLKMLLKQYDGSISHYTETLNTTKDKATKITAHHNRGCANYEKAENEKRKYYVTIVSSPVNTGGSVAATEREAGKQFALTYHGKEVEKAVEAQHKLPALPRHVQKWYKRALEDLAHVVSQHELSFGNIKGSRKGLTLSVSLFETNARTFHRLLDCHYNLGEWERALEYAEQSRARTLGELLLERKRGQLEVDLATPLDIGQMERVVGSQALDVVVVSYTGSRVLVWVLSPGTERVGDEGQREVRRAMFQVAVEDTGFDGKSLDYYLHYLLSEELVEKNVEMYAYSDYQASDYVSPIVRLHKLFAEPLLRIMSCLHPPQRPGQVRDVIFIPDSYINVLPLVALFNKASQQFLGDSYRFRIMPSLLSMGILDQMPPVEVHVPRDGNKFCVVGNPAIPTFSVKGKTWSLGKLPFATEEAQWVSYILDCKPTLHEQATKSVVMMMVAGARMIHIATHGSAASGFLAFASLEGTGTSEPIDEKSVLIYPEDIEKMAINPALVVLSSCDSSRGTVKADGVQGMARAFILAGAQSVMTTLWRVPDESAAVFMKFFYQYLVDGHPSTTALQKAILSVRSFTKYSGFVHWSGYQLTGREVRVVAAEGGEGERRVRGAVGGEGPTVFPRLDVIQTLEKNILERAGGSNSPPTDVQVVHGSHGLSPAGPVRDFALRNHSAFPGGVFWLNGRSEFLNGALELVNAVCLRQGFTEQCLVILDDVKSLPQSASLRELLKSRSTGIIIISHSSHPPESLKQEIDQQLIRGWTPISIQPLSTVHTTQRIVHSVMSLTHFTPLNREQNLIEKIASLTSGCPGLVTITNSLLHRCLEEAGRNTGSSQADFLHVFASKVNVNLDRPTRADAPSSSELPAMRARAGSFRTNRYLSELISAFQLPPTHLFVLRTLSVFSPQPVPLSLVDIVQCLVAKAAVSSAGHSRVAPSSITNLLSTKLLRSYPSPVICPPTNTPPPSPPPSPTTSQLPDNYLYVPQLVQDTLWEHVDERDIVFTVTTAYRALLEMTSQPSITASEVCFATGLTECLVARCDSNSCISEGVYREIFKMFLGLQLRSSATSQSNAPV</sequence>
<reference evidence="4" key="1">
    <citation type="submission" date="2023-03" db="EMBL/GenBank/DDBJ databases">
        <authorList>
            <person name="Steffen K."/>
            <person name="Cardenas P."/>
        </authorList>
    </citation>
    <scope>NUCLEOTIDE SEQUENCE</scope>
</reference>
<dbReference type="Proteomes" id="UP001174909">
    <property type="component" value="Unassembled WGS sequence"/>
</dbReference>
<organism evidence="4 5">
    <name type="scientific">Geodia barretti</name>
    <name type="common">Barrett's horny sponge</name>
    <dbReference type="NCBI Taxonomy" id="519541"/>
    <lineage>
        <taxon>Eukaryota</taxon>
        <taxon>Metazoa</taxon>
        <taxon>Porifera</taxon>
        <taxon>Demospongiae</taxon>
        <taxon>Heteroscleromorpha</taxon>
        <taxon>Tetractinellida</taxon>
        <taxon>Astrophorina</taxon>
        <taxon>Geodiidae</taxon>
        <taxon>Geodia</taxon>
    </lineage>
</organism>
<dbReference type="Gene3D" id="1.25.40.10">
    <property type="entry name" value="Tetratricopeptide repeat domain"/>
    <property type="match status" value="3"/>
</dbReference>
<dbReference type="InterPro" id="IPR019734">
    <property type="entry name" value="TPR_rpt"/>
</dbReference>
<dbReference type="InterPro" id="IPR024983">
    <property type="entry name" value="CHAT_dom"/>
</dbReference>
<dbReference type="Pfam" id="PF12770">
    <property type="entry name" value="CHAT"/>
    <property type="match status" value="1"/>
</dbReference>
<comment type="caution">
    <text evidence="4">The sequence shown here is derived from an EMBL/GenBank/DDBJ whole genome shotgun (WGS) entry which is preliminary data.</text>
</comment>
<feature type="compositionally biased region" description="Polar residues" evidence="1">
    <location>
        <begin position="89"/>
        <end position="101"/>
    </location>
</feature>
<evidence type="ECO:0000313" key="5">
    <source>
        <dbReference type="Proteomes" id="UP001174909"/>
    </source>
</evidence>
<feature type="domain" description="CHAT" evidence="3">
    <location>
        <begin position="835"/>
        <end position="1125"/>
    </location>
</feature>
<evidence type="ECO:0000256" key="2">
    <source>
        <dbReference type="SAM" id="Phobius"/>
    </source>
</evidence>
<dbReference type="PANTHER" id="PTHR10098:SF108">
    <property type="entry name" value="TETRATRICOPEPTIDE REPEAT PROTEIN 28"/>
    <property type="match status" value="1"/>
</dbReference>
<keyword evidence="2" id="KW-0472">Membrane</keyword>
<feature type="compositionally biased region" description="Polar residues" evidence="1">
    <location>
        <begin position="158"/>
        <end position="183"/>
    </location>
</feature>
<dbReference type="InterPro" id="IPR011990">
    <property type="entry name" value="TPR-like_helical_dom_sf"/>
</dbReference>